<feature type="transmembrane region" description="Helical" evidence="5">
    <location>
        <begin position="113"/>
        <end position="133"/>
    </location>
</feature>
<dbReference type="InterPro" id="IPR019734">
    <property type="entry name" value="TPR_rpt"/>
</dbReference>
<keyword evidence="2" id="KW-0802">TPR repeat</keyword>
<keyword evidence="4" id="KW-0175">Coiled coil</keyword>
<evidence type="ECO:0000256" key="1">
    <source>
        <dbReference type="ARBA" id="ARBA00023125"/>
    </source>
</evidence>
<dbReference type="GO" id="GO:0006355">
    <property type="term" value="P:regulation of DNA-templated transcription"/>
    <property type="evidence" value="ECO:0007669"/>
    <property type="project" value="InterPro"/>
</dbReference>
<dbReference type="Gene3D" id="1.10.10.10">
    <property type="entry name" value="Winged helix-like DNA-binding domain superfamily/Winged helix DNA-binding domain"/>
    <property type="match status" value="1"/>
</dbReference>
<dbReference type="SUPFAM" id="SSF48452">
    <property type="entry name" value="TPR-like"/>
    <property type="match status" value="1"/>
</dbReference>
<dbReference type="PROSITE" id="PS50005">
    <property type="entry name" value="TPR"/>
    <property type="match status" value="1"/>
</dbReference>
<dbReference type="GO" id="GO:0000160">
    <property type="term" value="P:phosphorelay signal transduction system"/>
    <property type="evidence" value="ECO:0007669"/>
    <property type="project" value="InterPro"/>
</dbReference>
<feature type="coiled-coil region" evidence="4">
    <location>
        <begin position="486"/>
        <end position="513"/>
    </location>
</feature>
<accession>A0A9W4VNH3</accession>
<gene>
    <name evidence="7" type="ORF">PSECIP111854_01192</name>
</gene>
<dbReference type="Proteomes" id="UP001152467">
    <property type="component" value="Unassembled WGS sequence"/>
</dbReference>
<proteinExistence type="predicted"/>
<reference evidence="7" key="1">
    <citation type="submission" date="2022-07" db="EMBL/GenBank/DDBJ databases">
        <authorList>
            <person name="Criscuolo A."/>
        </authorList>
    </citation>
    <scope>NUCLEOTIDE SEQUENCE</scope>
    <source>
        <strain evidence="7">CIP111854</strain>
    </source>
</reference>
<dbReference type="InterPro" id="IPR036388">
    <property type="entry name" value="WH-like_DNA-bd_sf"/>
</dbReference>
<dbReference type="AlphaFoldDB" id="A0A9W4VNH3"/>
<evidence type="ECO:0000313" key="8">
    <source>
        <dbReference type="Proteomes" id="UP001152467"/>
    </source>
</evidence>
<evidence type="ECO:0000259" key="6">
    <source>
        <dbReference type="PROSITE" id="PS51755"/>
    </source>
</evidence>
<keyword evidence="1 3" id="KW-0238">DNA-binding</keyword>
<dbReference type="RefSeq" id="WP_261626002.1">
    <property type="nucleotide sequence ID" value="NZ_CAMAPC010000003.1"/>
</dbReference>
<protein>
    <recommendedName>
        <fullName evidence="6">OmpR/PhoB-type domain-containing protein</fullName>
    </recommendedName>
</protein>
<evidence type="ECO:0000256" key="4">
    <source>
        <dbReference type="SAM" id="Coils"/>
    </source>
</evidence>
<dbReference type="SMART" id="SM00028">
    <property type="entry name" value="TPR"/>
    <property type="match status" value="5"/>
</dbReference>
<feature type="repeat" description="TPR" evidence="2">
    <location>
        <begin position="404"/>
        <end position="437"/>
    </location>
</feature>
<sequence>MSLIAGKRTYKYKCLGFYIDLKQGVISKNGKNQAVRAKTLQVLIMLIQHADEVVSKKRLLDIIWHDVVVQEQVLTQSIKELRDVLGSQVIKTFPKDGYQWVAPITAINTRNRIAVFIGAIIGIGLLLTLIISVNSKQQGNAFSIAFLPVENDISDNIHQWVPLRGMEYLSRQLKANTDLTVIGHDQVLYALEHRSEYGMQSLDANKLAFLRQKLEATVLVYTRLTGYPQDFQLHYTLFFGYGIEKGVEFAKSIEQSFEQLNVTLAHKYASQRHANVQNWDSDFSNEAFARGVELYLKQAYQQAVPLFLAALQTEPNLLAARRYLAASYANQGLHSKAITLLMTTVEQSGAFDNRELIRAHLMIGYLLINWPQGKARIMELSDAQFYIEKAQTLAQTQQDELFIAYTYEELGKIKRLQGDFQQATKLVTKALEYHQSFYSQYGQTAALIELARIAAQQQQFDVAGVYLEQAQKIADDHAAPANQVWVLLAKADIAKQQNKLTEAEQLALSAQQVARYSDKPHLITRVAAWFNDQSPYTVN</sequence>
<dbReference type="PROSITE" id="PS51755">
    <property type="entry name" value="OMPR_PHOB"/>
    <property type="match status" value="1"/>
</dbReference>
<dbReference type="InterPro" id="IPR001867">
    <property type="entry name" value="OmpR/PhoB-type_DNA-bd"/>
</dbReference>
<dbReference type="GO" id="GO:0003677">
    <property type="term" value="F:DNA binding"/>
    <property type="evidence" value="ECO:0007669"/>
    <property type="project" value="UniProtKB-UniRule"/>
</dbReference>
<dbReference type="SUPFAM" id="SSF46894">
    <property type="entry name" value="C-terminal effector domain of the bipartite response regulators"/>
    <property type="match status" value="1"/>
</dbReference>
<dbReference type="InterPro" id="IPR011990">
    <property type="entry name" value="TPR-like_helical_dom_sf"/>
</dbReference>
<organism evidence="7 8">
    <name type="scientific">Pseudoalteromonas holothuriae</name>
    <dbReference type="NCBI Taxonomy" id="2963714"/>
    <lineage>
        <taxon>Bacteria</taxon>
        <taxon>Pseudomonadati</taxon>
        <taxon>Pseudomonadota</taxon>
        <taxon>Gammaproteobacteria</taxon>
        <taxon>Alteromonadales</taxon>
        <taxon>Pseudoalteromonadaceae</taxon>
        <taxon>Pseudoalteromonas</taxon>
    </lineage>
</organism>
<evidence type="ECO:0000256" key="5">
    <source>
        <dbReference type="SAM" id="Phobius"/>
    </source>
</evidence>
<evidence type="ECO:0000313" key="7">
    <source>
        <dbReference type="EMBL" id="CAH9053549.1"/>
    </source>
</evidence>
<dbReference type="PANTHER" id="PTHR47691:SF3">
    <property type="entry name" value="HTH-TYPE TRANSCRIPTIONAL REGULATOR RV0890C-RELATED"/>
    <property type="match status" value="1"/>
</dbReference>
<dbReference type="EMBL" id="CAMAPC010000003">
    <property type="protein sequence ID" value="CAH9053549.1"/>
    <property type="molecule type" value="Genomic_DNA"/>
</dbReference>
<comment type="caution">
    <text evidence="7">The sequence shown here is derived from an EMBL/GenBank/DDBJ whole genome shotgun (WGS) entry which is preliminary data.</text>
</comment>
<evidence type="ECO:0000256" key="3">
    <source>
        <dbReference type="PROSITE-ProRule" id="PRU01091"/>
    </source>
</evidence>
<dbReference type="Pfam" id="PF00486">
    <property type="entry name" value="Trans_reg_C"/>
    <property type="match status" value="1"/>
</dbReference>
<feature type="domain" description="OmpR/PhoB-type" evidence="6">
    <location>
        <begin position="7"/>
        <end position="102"/>
    </location>
</feature>
<keyword evidence="5" id="KW-0812">Transmembrane</keyword>
<name>A0A9W4VNH3_9GAMM</name>
<dbReference type="Gene3D" id="1.25.40.10">
    <property type="entry name" value="Tetratricopeptide repeat domain"/>
    <property type="match status" value="2"/>
</dbReference>
<feature type="DNA-binding region" description="OmpR/PhoB-type" evidence="3">
    <location>
        <begin position="7"/>
        <end position="102"/>
    </location>
</feature>
<dbReference type="InterPro" id="IPR016032">
    <property type="entry name" value="Sig_transdc_resp-reg_C-effctor"/>
</dbReference>
<dbReference type="SMART" id="SM00862">
    <property type="entry name" value="Trans_reg_C"/>
    <property type="match status" value="1"/>
</dbReference>
<dbReference type="PANTHER" id="PTHR47691">
    <property type="entry name" value="REGULATOR-RELATED"/>
    <property type="match status" value="1"/>
</dbReference>
<keyword evidence="5" id="KW-1133">Transmembrane helix</keyword>
<keyword evidence="5" id="KW-0472">Membrane</keyword>
<evidence type="ECO:0000256" key="2">
    <source>
        <dbReference type="PROSITE-ProRule" id="PRU00339"/>
    </source>
</evidence>
<keyword evidence="8" id="KW-1185">Reference proteome</keyword>